<dbReference type="AlphaFoldDB" id="A0A3B0RRZ8"/>
<evidence type="ECO:0000256" key="4">
    <source>
        <dbReference type="ARBA" id="ARBA00022692"/>
    </source>
</evidence>
<protein>
    <submittedName>
        <fullName evidence="8">Auxin efflux carrier family protein</fullName>
    </submittedName>
</protein>
<accession>A0A3B0RRZ8</accession>
<evidence type="ECO:0000256" key="3">
    <source>
        <dbReference type="ARBA" id="ARBA00022475"/>
    </source>
</evidence>
<keyword evidence="5 7" id="KW-1133">Transmembrane helix</keyword>
<dbReference type="GO" id="GO:0016020">
    <property type="term" value="C:membrane"/>
    <property type="evidence" value="ECO:0007669"/>
    <property type="project" value="UniProtKB-SubCell"/>
</dbReference>
<dbReference type="PANTHER" id="PTHR36838">
    <property type="entry name" value="AUXIN EFFLUX CARRIER FAMILY PROTEIN"/>
    <property type="match status" value="1"/>
</dbReference>
<keyword evidence="6 7" id="KW-0472">Membrane</keyword>
<gene>
    <name evidence="8" type="ORF">MNBD_ACTINO01-1199</name>
</gene>
<dbReference type="EMBL" id="UOEI01000113">
    <property type="protein sequence ID" value="VAV94021.1"/>
    <property type="molecule type" value="Genomic_DNA"/>
</dbReference>
<dbReference type="GO" id="GO:0055085">
    <property type="term" value="P:transmembrane transport"/>
    <property type="evidence" value="ECO:0007669"/>
    <property type="project" value="InterPro"/>
</dbReference>
<evidence type="ECO:0000256" key="7">
    <source>
        <dbReference type="SAM" id="Phobius"/>
    </source>
</evidence>
<dbReference type="InterPro" id="IPR004776">
    <property type="entry name" value="Mem_transp_PIN-like"/>
</dbReference>
<name>A0A3B0RRZ8_9ZZZZ</name>
<sequence>MVLVAVNVTGVFMGVAAAQWHERGALRALGAAFIAPMTLAVIPAAIVNGGDIALPLWLDRPLTLVAGALIPVMLLTLGAQLGQMTKPRVSMDVVRVLVVKLGIAPLLAAGTVILVGLTGVPAGVVILQFAMPPAVFTSIIALEHDLEPDLVTTTVLVGTLVSIVTIPVVIALVS</sequence>
<evidence type="ECO:0000256" key="6">
    <source>
        <dbReference type="ARBA" id="ARBA00023136"/>
    </source>
</evidence>
<comment type="subcellular location">
    <subcellularLocation>
        <location evidence="1">Membrane</location>
        <topology evidence="1">Multi-pass membrane protein</topology>
    </subcellularLocation>
</comment>
<evidence type="ECO:0000313" key="8">
    <source>
        <dbReference type="EMBL" id="VAV94021.1"/>
    </source>
</evidence>
<keyword evidence="3" id="KW-1003">Cell membrane</keyword>
<dbReference type="Pfam" id="PF03547">
    <property type="entry name" value="Mem_trans"/>
    <property type="match status" value="1"/>
</dbReference>
<feature type="transmembrane region" description="Helical" evidence="7">
    <location>
        <begin position="28"/>
        <end position="50"/>
    </location>
</feature>
<feature type="transmembrane region" description="Helical" evidence="7">
    <location>
        <begin position="154"/>
        <end position="173"/>
    </location>
</feature>
<feature type="transmembrane region" description="Helical" evidence="7">
    <location>
        <begin position="93"/>
        <end position="117"/>
    </location>
</feature>
<evidence type="ECO:0000256" key="5">
    <source>
        <dbReference type="ARBA" id="ARBA00022989"/>
    </source>
</evidence>
<keyword evidence="2" id="KW-0813">Transport</keyword>
<proteinExistence type="predicted"/>
<keyword evidence="4 7" id="KW-0812">Transmembrane</keyword>
<evidence type="ECO:0000256" key="1">
    <source>
        <dbReference type="ARBA" id="ARBA00004141"/>
    </source>
</evidence>
<feature type="transmembrane region" description="Helical" evidence="7">
    <location>
        <begin position="62"/>
        <end position="81"/>
    </location>
</feature>
<dbReference type="PANTHER" id="PTHR36838:SF1">
    <property type="entry name" value="SLR1864 PROTEIN"/>
    <property type="match status" value="1"/>
</dbReference>
<evidence type="ECO:0000256" key="2">
    <source>
        <dbReference type="ARBA" id="ARBA00022448"/>
    </source>
</evidence>
<reference evidence="8" key="1">
    <citation type="submission" date="2018-06" db="EMBL/GenBank/DDBJ databases">
        <authorList>
            <person name="Zhirakovskaya E."/>
        </authorList>
    </citation>
    <scope>NUCLEOTIDE SEQUENCE</scope>
</reference>
<organism evidence="8">
    <name type="scientific">hydrothermal vent metagenome</name>
    <dbReference type="NCBI Taxonomy" id="652676"/>
    <lineage>
        <taxon>unclassified sequences</taxon>
        <taxon>metagenomes</taxon>
        <taxon>ecological metagenomes</taxon>
    </lineage>
</organism>